<dbReference type="Gene3D" id="2.60.40.2070">
    <property type="match status" value="1"/>
</dbReference>
<feature type="transmembrane region" description="Helical" evidence="9">
    <location>
        <begin position="20"/>
        <end position="39"/>
    </location>
</feature>
<feature type="domain" description="PapC N-terminal" evidence="11">
    <location>
        <begin position="61"/>
        <end position="208"/>
    </location>
</feature>
<dbReference type="InterPro" id="IPR025949">
    <property type="entry name" value="PapC-like_C"/>
</dbReference>
<dbReference type="Pfam" id="PF13954">
    <property type="entry name" value="PapC_N"/>
    <property type="match status" value="1"/>
</dbReference>
<dbReference type="GO" id="GO:0015473">
    <property type="term" value="F:fimbrial usher porin activity"/>
    <property type="evidence" value="ECO:0007669"/>
    <property type="project" value="InterPro"/>
</dbReference>
<keyword evidence="6" id="KW-0732">Signal</keyword>
<dbReference type="Gene3D" id="2.60.40.3110">
    <property type="match status" value="1"/>
</dbReference>
<dbReference type="AlphaFoldDB" id="A0A0T9Q7B7"/>
<feature type="domain" description="PapC-like C-terminal" evidence="10">
    <location>
        <begin position="811"/>
        <end position="867"/>
    </location>
</feature>
<keyword evidence="14" id="KW-1185">Reference proteome</keyword>
<reference evidence="12" key="2">
    <citation type="submission" date="2015-03" db="EMBL/GenBank/DDBJ databases">
        <authorList>
            <person name="Murphy D."/>
        </authorList>
    </citation>
    <scope>NUCLEOTIDE SEQUENCE [LARGE SCALE GENOMIC DNA]</scope>
    <source>
        <strain evidence="12">A125KOH2</strain>
    </source>
</reference>
<dbReference type="GO" id="GO:0009297">
    <property type="term" value="P:pilus assembly"/>
    <property type="evidence" value="ECO:0007669"/>
    <property type="project" value="InterPro"/>
</dbReference>
<evidence type="ECO:0000256" key="8">
    <source>
        <dbReference type="ARBA" id="ARBA00023237"/>
    </source>
</evidence>
<organism evidence="12 15">
    <name type="scientific">Yersinia pekkanenii</name>
    <dbReference type="NCBI Taxonomy" id="1288385"/>
    <lineage>
        <taxon>Bacteria</taxon>
        <taxon>Pseudomonadati</taxon>
        <taxon>Pseudomonadota</taxon>
        <taxon>Gammaproteobacteria</taxon>
        <taxon>Enterobacterales</taxon>
        <taxon>Yersiniaceae</taxon>
        <taxon>Yersinia</taxon>
    </lineage>
</organism>
<reference evidence="13 14" key="3">
    <citation type="submission" date="2015-03" db="EMBL/GenBank/DDBJ databases">
        <authorList>
            <consortium name="Pathogen Informatics"/>
            <person name="Murphy D."/>
        </authorList>
    </citation>
    <scope>NUCLEOTIDE SEQUENCE [LARGE SCALE GENOMIC DNA]</scope>
    <source>
        <strain evidence="14">type strain: CIP110230</strain>
        <strain evidence="13">Type strain: CIP110230</strain>
    </source>
</reference>
<dbReference type="STRING" id="1288385.ERS137968_01062"/>
<evidence type="ECO:0000313" key="14">
    <source>
        <dbReference type="Proteomes" id="UP000044625"/>
    </source>
</evidence>
<reference evidence="15" key="1">
    <citation type="submission" date="2015-03" db="EMBL/GenBank/DDBJ databases">
        <authorList>
            <consortium name="Pathogen Informatics"/>
        </authorList>
    </citation>
    <scope>NUCLEOTIDE SEQUENCE [LARGE SCALE GENOMIC DNA]</scope>
    <source>
        <strain evidence="15">A125KOH2</strain>
    </source>
</reference>
<protein>
    <submittedName>
        <fullName evidence="12">Outer membrane usher protein</fullName>
    </submittedName>
</protein>
<evidence type="ECO:0000256" key="9">
    <source>
        <dbReference type="SAM" id="Phobius"/>
    </source>
</evidence>
<dbReference type="Gene3D" id="2.60.40.2610">
    <property type="entry name" value="Outer membrane usher protein FimD, plug domain"/>
    <property type="match status" value="1"/>
</dbReference>
<evidence type="ECO:0000259" key="10">
    <source>
        <dbReference type="Pfam" id="PF13953"/>
    </source>
</evidence>
<evidence type="ECO:0000313" key="15">
    <source>
        <dbReference type="Proteomes" id="UP000045840"/>
    </source>
</evidence>
<name>A0A0T9Q7B7_9GAMM</name>
<comment type="similarity">
    <text evidence="2">Belongs to the fimbrial export usher family.</text>
</comment>
<evidence type="ECO:0000256" key="5">
    <source>
        <dbReference type="ARBA" id="ARBA00022692"/>
    </source>
</evidence>
<dbReference type="PANTHER" id="PTHR30451">
    <property type="entry name" value="OUTER MEMBRANE USHER PROTEIN"/>
    <property type="match status" value="1"/>
</dbReference>
<keyword evidence="7 9" id="KW-0472">Membrane</keyword>
<proteinExistence type="inferred from homology"/>
<accession>A0A0T9Q7B7</accession>
<evidence type="ECO:0000256" key="4">
    <source>
        <dbReference type="ARBA" id="ARBA00022452"/>
    </source>
</evidence>
<dbReference type="PANTHER" id="PTHR30451:SF20">
    <property type="entry name" value="FIMBRIAE USHER"/>
    <property type="match status" value="1"/>
</dbReference>
<dbReference type="InterPro" id="IPR000015">
    <property type="entry name" value="Fimb_usher"/>
</dbReference>
<sequence>MNHSCITRDIENKIDRLVNVPCKALLGFTIVMISAALLINKSATAAPVMNSTDHAEITAVEFNPGFIHGLSVDVSRFMNENPVSPGTYDVMVIVNGKMSGKHTIRFKSVDGESTAEPCFRLDQLDALGIRIELNGSTHIPENVKVAAKDQCYLLKDLINDSSISYNSGDFELSITVPQFNLVKHPRGYIDSSLWESGGPVGFLDYSGNLYSVFNGHNDDDNKVSNSYNGNIGLIGGANIGEWRLRKRLNTRWANTGGMHTQNLYGYAATDITPLKSQLTVGDSNTTGDLFEGYGLRGVQLASDRRMLAEGIRNYSPVVRGVAETNARVTISQRGQTVYETVVTPGAFELADIGTMAYGGDLQMTITESDGRTRTQRIPFSAPPMLLYQGVSQFNIAAGRLNDNTVNADPTIVQGSYHYGLGNTYTLYGGAQLAENYSSIGIGNAFNTPIGGISMDVIHARSELFNDHRLSGNSYKIDYSKYVGETDTNLTLAAYRYSSSGYYSFREASLDHYGINNGRDDIDYRTRNRLSLSVSQRIADNMSVNLNSSFYSYWGNQGTSKQYAVTYNHSLRYFSYAVTALRTSNSSDNSNNGNNSSNNSNYENSYMLAISIPLGGSGISRPLFSSLYSMASRDAAGNSTVQVNANGSRGDQSELSYGVGTSYASGGETSAAKTVTGNLNYQTPVGQFGMTASANNNASKQLSASTNGSLVAHQGGVTIGPRLGDAPFAIIHAEGAEGAMLFNGRGAKIDSRGYAIMTSLTPYRENSVGIDYNKLPDSVDVLENQKIVVPRAGSMIPVSMKTITGTALILIVRDENKEFIPIGTELLDADAVSQGIVGQGGMVFIRGWSPGTQPLHAIWNSGKDKCRIESGTEANTVAKTESTKIKQLEVICLRG</sequence>
<keyword evidence="4" id="KW-1134">Transmembrane beta strand</keyword>
<dbReference type="Pfam" id="PF13953">
    <property type="entry name" value="PapC_C"/>
    <property type="match status" value="1"/>
</dbReference>
<keyword evidence="8" id="KW-0998">Cell outer membrane</keyword>
<dbReference type="Proteomes" id="UP000044625">
    <property type="component" value="Unassembled WGS sequence"/>
</dbReference>
<dbReference type="InterPro" id="IPR037224">
    <property type="entry name" value="PapC_N_sf"/>
</dbReference>
<dbReference type="Gene3D" id="3.10.20.410">
    <property type="match status" value="1"/>
</dbReference>
<evidence type="ECO:0000313" key="13">
    <source>
        <dbReference type="EMBL" id="CRY65062.1"/>
    </source>
</evidence>
<dbReference type="Proteomes" id="UP000045840">
    <property type="component" value="Unassembled WGS sequence"/>
</dbReference>
<dbReference type="InterPro" id="IPR042186">
    <property type="entry name" value="FimD_plug_dom"/>
</dbReference>
<keyword evidence="9" id="KW-1133">Transmembrane helix</keyword>
<evidence type="ECO:0000256" key="2">
    <source>
        <dbReference type="ARBA" id="ARBA00008064"/>
    </source>
</evidence>
<evidence type="ECO:0000256" key="7">
    <source>
        <dbReference type="ARBA" id="ARBA00023136"/>
    </source>
</evidence>
<dbReference type="InterPro" id="IPR043142">
    <property type="entry name" value="PapC-like_C_sf"/>
</dbReference>
<dbReference type="SUPFAM" id="SSF141729">
    <property type="entry name" value="FimD N-terminal domain-like"/>
    <property type="match status" value="1"/>
</dbReference>
<dbReference type="GO" id="GO:0009279">
    <property type="term" value="C:cell outer membrane"/>
    <property type="evidence" value="ECO:0007669"/>
    <property type="project" value="UniProtKB-SubCell"/>
</dbReference>
<comment type="subcellular location">
    <subcellularLocation>
        <location evidence="1">Cell outer membrane</location>
        <topology evidence="1">Multi-pass membrane protein</topology>
    </subcellularLocation>
</comment>
<dbReference type="EMBL" id="CQAZ01000023">
    <property type="protein sequence ID" value="CNH99296.1"/>
    <property type="molecule type" value="Genomic_DNA"/>
</dbReference>
<evidence type="ECO:0000259" key="11">
    <source>
        <dbReference type="Pfam" id="PF13954"/>
    </source>
</evidence>
<dbReference type="RefSeq" id="WP_072086303.1">
    <property type="nucleotide sequence ID" value="NZ_CAWMMU010000004.1"/>
</dbReference>
<evidence type="ECO:0000256" key="6">
    <source>
        <dbReference type="ARBA" id="ARBA00022729"/>
    </source>
</evidence>
<keyword evidence="3" id="KW-0813">Transport</keyword>
<dbReference type="OrthoDB" id="6554712at2"/>
<evidence type="ECO:0000256" key="3">
    <source>
        <dbReference type="ARBA" id="ARBA00022448"/>
    </source>
</evidence>
<evidence type="ECO:0000256" key="1">
    <source>
        <dbReference type="ARBA" id="ARBA00004571"/>
    </source>
</evidence>
<keyword evidence="5 9" id="KW-0812">Transmembrane</keyword>
<dbReference type="EMBL" id="CWJL01000004">
    <property type="protein sequence ID" value="CRY65062.1"/>
    <property type="molecule type" value="Genomic_DNA"/>
</dbReference>
<gene>
    <name evidence="12" type="primary">htrE_3</name>
    <name evidence="13" type="synonym">htrE_1</name>
    <name evidence="12" type="ORF">ERS008529_02745</name>
    <name evidence="13" type="ORF">ERS137968_01062</name>
</gene>
<evidence type="ECO:0000313" key="12">
    <source>
        <dbReference type="EMBL" id="CNH99296.1"/>
    </source>
</evidence>
<dbReference type="Pfam" id="PF00577">
    <property type="entry name" value="Usher"/>
    <property type="match status" value="1"/>
</dbReference>
<dbReference type="InterPro" id="IPR025885">
    <property type="entry name" value="PapC_N"/>
</dbReference>